<dbReference type="PRINTS" id="PR00722">
    <property type="entry name" value="CHYMOTRYPSIN"/>
</dbReference>
<dbReference type="FunFam" id="2.40.10.10:FF:000068">
    <property type="entry name" value="transmembrane protease serine 2"/>
    <property type="match status" value="1"/>
</dbReference>
<dbReference type="FunFam" id="2.40.10.10:FF:000054">
    <property type="entry name" value="Complement C1r subcomponent"/>
    <property type="match status" value="1"/>
</dbReference>
<gene>
    <name evidence="9" type="ORF">ACI8B_210056</name>
</gene>
<dbReference type="Pfam" id="PF00089">
    <property type="entry name" value="Trypsin"/>
    <property type="match status" value="1"/>
</dbReference>
<dbReference type="RefSeq" id="WP_159724983.1">
    <property type="nucleotide sequence ID" value="NZ_LR732744.1"/>
</dbReference>
<dbReference type="InterPro" id="IPR001254">
    <property type="entry name" value="Trypsin_dom"/>
</dbReference>
<dbReference type="InterPro" id="IPR018114">
    <property type="entry name" value="TRYPSIN_HIS"/>
</dbReference>
<comment type="subcellular location">
    <subcellularLocation>
        <location evidence="1">Secreted</location>
    </subcellularLocation>
</comment>
<protein>
    <recommendedName>
        <fullName evidence="8">Peptidase S1 domain-containing protein</fullName>
    </recommendedName>
</protein>
<dbReference type="Proteomes" id="UP000430404">
    <property type="component" value="Unassembled WGS sequence"/>
</dbReference>
<reference evidence="9 10" key="1">
    <citation type="submission" date="2019-10" db="EMBL/GenBank/DDBJ databases">
        <authorList>
            <person name="Karimi E."/>
        </authorList>
    </citation>
    <scope>NUCLEOTIDE SEQUENCE [LARGE SCALE GENOMIC DNA]</scope>
    <source>
        <strain evidence="9">Acinetobacter sp. 8BE</strain>
    </source>
</reference>
<keyword evidence="7" id="KW-0325">Glycoprotein</keyword>
<evidence type="ECO:0000256" key="4">
    <source>
        <dbReference type="ARBA" id="ARBA00022729"/>
    </source>
</evidence>
<dbReference type="NCBIfam" id="TIGR03501">
    <property type="entry name" value="GlyGly_CTERM"/>
    <property type="match status" value="1"/>
</dbReference>
<proteinExistence type="predicted"/>
<evidence type="ECO:0000256" key="5">
    <source>
        <dbReference type="ARBA" id="ARBA00022801"/>
    </source>
</evidence>
<dbReference type="InterPro" id="IPR001314">
    <property type="entry name" value="Peptidase_S1A"/>
</dbReference>
<evidence type="ECO:0000313" key="10">
    <source>
        <dbReference type="Proteomes" id="UP000430404"/>
    </source>
</evidence>
<dbReference type="InterPro" id="IPR050127">
    <property type="entry name" value="Serine_Proteases_S1"/>
</dbReference>
<sequence>MFVSKYLIILSALYCIFVQNTWANISPHSRIINGNIASEVQIPWQVALVTNSLDTYQSYFCSASLIADRWVVTAAHCAEQLKKLNKDYYILVGTKNLKENQYGQIIKVKQEYIHEKYNNRNYDNDIALLELEKTVDFIKCGTNCQTIDLINSSSKNHNLPIESSVQIAGWGVLEDCENSQSDTCQQYSGKMIRNPELYPTTLRYTTLKLTHCLSSSSLYKTEQITENMLCAESLVQDSATDICFGDSGAGLTVQNGLDKPYLVGVASWGVGCAKRGYPGVYTRVENYNAWINKYVHPQLASKKDDTVSAPSSGGSVSVFMLLILLGLTLVRCKSISG</sequence>
<evidence type="ECO:0000256" key="2">
    <source>
        <dbReference type="ARBA" id="ARBA00022525"/>
    </source>
</evidence>
<dbReference type="InterPro" id="IPR043504">
    <property type="entry name" value="Peptidase_S1_PA_chymotrypsin"/>
</dbReference>
<keyword evidence="4" id="KW-0732">Signal</keyword>
<dbReference type="Gene3D" id="2.40.10.10">
    <property type="entry name" value="Trypsin-like serine proteases"/>
    <property type="match status" value="1"/>
</dbReference>
<name>A0A653K3Z7_9GAMM</name>
<organism evidence="9 10">
    <name type="scientific">Acinetobacter proteolyticus</name>
    <dbReference type="NCBI Taxonomy" id="1776741"/>
    <lineage>
        <taxon>Bacteria</taxon>
        <taxon>Pseudomonadati</taxon>
        <taxon>Pseudomonadota</taxon>
        <taxon>Gammaproteobacteria</taxon>
        <taxon>Moraxellales</taxon>
        <taxon>Moraxellaceae</taxon>
        <taxon>Acinetobacter</taxon>
    </lineage>
</organism>
<keyword evidence="3" id="KW-0645">Protease</keyword>
<evidence type="ECO:0000256" key="3">
    <source>
        <dbReference type="ARBA" id="ARBA00022670"/>
    </source>
</evidence>
<evidence type="ECO:0000313" key="9">
    <source>
        <dbReference type="EMBL" id="VXA55254.1"/>
    </source>
</evidence>
<dbReference type="SUPFAM" id="SSF50494">
    <property type="entry name" value="Trypsin-like serine proteases"/>
    <property type="match status" value="1"/>
</dbReference>
<accession>A0A653K3Z7</accession>
<dbReference type="PROSITE" id="PS50240">
    <property type="entry name" value="TRYPSIN_DOM"/>
    <property type="match status" value="1"/>
</dbReference>
<dbReference type="EMBL" id="CABWKZ010000014">
    <property type="protein sequence ID" value="VXA55254.1"/>
    <property type="molecule type" value="Genomic_DNA"/>
</dbReference>
<dbReference type="InterPro" id="IPR009003">
    <property type="entry name" value="Peptidase_S1_PA"/>
</dbReference>
<evidence type="ECO:0000256" key="6">
    <source>
        <dbReference type="ARBA" id="ARBA00023157"/>
    </source>
</evidence>
<dbReference type="InterPro" id="IPR020008">
    <property type="entry name" value="GlyGly_CTERM"/>
</dbReference>
<keyword evidence="5" id="KW-0378">Hydrolase</keyword>
<evidence type="ECO:0000256" key="7">
    <source>
        <dbReference type="ARBA" id="ARBA00023180"/>
    </source>
</evidence>
<dbReference type="GO" id="GO:0005615">
    <property type="term" value="C:extracellular space"/>
    <property type="evidence" value="ECO:0007669"/>
    <property type="project" value="TreeGrafter"/>
</dbReference>
<dbReference type="GO" id="GO:0006508">
    <property type="term" value="P:proteolysis"/>
    <property type="evidence" value="ECO:0007669"/>
    <property type="project" value="UniProtKB-KW"/>
</dbReference>
<evidence type="ECO:0000256" key="1">
    <source>
        <dbReference type="ARBA" id="ARBA00004613"/>
    </source>
</evidence>
<dbReference type="PANTHER" id="PTHR24264">
    <property type="entry name" value="TRYPSIN-RELATED"/>
    <property type="match status" value="1"/>
</dbReference>
<dbReference type="PROSITE" id="PS00134">
    <property type="entry name" value="TRYPSIN_HIS"/>
    <property type="match status" value="1"/>
</dbReference>
<dbReference type="CDD" id="cd00190">
    <property type="entry name" value="Tryp_SPc"/>
    <property type="match status" value="1"/>
</dbReference>
<evidence type="ECO:0000259" key="8">
    <source>
        <dbReference type="PROSITE" id="PS50240"/>
    </source>
</evidence>
<dbReference type="PANTHER" id="PTHR24264:SF65">
    <property type="entry name" value="SRCR DOMAIN-CONTAINING PROTEIN"/>
    <property type="match status" value="1"/>
</dbReference>
<keyword evidence="2" id="KW-0964">Secreted</keyword>
<feature type="domain" description="Peptidase S1" evidence="8">
    <location>
        <begin position="31"/>
        <end position="296"/>
    </location>
</feature>
<dbReference type="GO" id="GO:0004252">
    <property type="term" value="F:serine-type endopeptidase activity"/>
    <property type="evidence" value="ECO:0007669"/>
    <property type="project" value="InterPro"/>
</dbReference>
<keyword evidence="6" id="KW-1015">Disulfide bond</keyword>
<dbReference type="AlphaFoldDB" id="A0A653K3Z7"/>
<dbReference type="SMART" id="SM00020">
    <property type="entry name" value="Tryp_SPc"/>
    <property type="match status" value="1"/>
</dbReference>